<dbReference type="InterPro" id="IPR027417">
    <property type="entry name" value="P-loop_NTPase"/>
</dbReference>
<keyword evidence="8" id="KW-1278">Translocase</keyword>
<protein>
    <submittedName>
        <fullName evidence="11">ABC transporter ATP-binding protein</fullName>
    </submittedName>
</protein>
<keyword evidence="3" id="KW-0813">Transport</keyword>
<feature type="domain" description="ABC transporter" evidence="10">
    <location>
        <begin position="19"/>
        <end position="267"/>
    </location>
</feature>
<comment type="similarity">
    <text evidence="2">Belongs to the ABC transporter superfamily.</text>
</comment>
<evidence type="ECO:0000256" key="8">
    <source>
        <dbReference type="ARBA" id="ARBA00022967"/>
    </source>
</evidence>
<comment type="caution">
    <text evidence="11">The sequence shown here is derived from an EMBL/GenBank/DDBJ whole genome shotgun (WGS) entry which is preliminary data.</text>
</comment>
<evidence type="ECO:0000256" key="9">
    <source>
        <dbReference type="ARBA" id="ARBA00023136"/>
    </source>
</evidence>
<dbReference type="RefSeq" id="WP_280029767.1">
    <property type="nucleotide sequence ID" value="NZ_JAOCKG010000022.1"/>
</dbReference>
<dbReference type="InterPro" id="IPR017871">
    <property type="entry name" value="ABC_transporter-like_CS"/>
</dbReference>
<dbReference type="Gene3D" id="3.40.50.300">
    <property type="entry name" value="P-loop containing nucleotide triphosphate hydrolases"/>
    <property type="match status" value="2"/>
</dbReference>
<dbReference type="Pfam" id="PF00005">
    <property type="entry name" value="ABC_tran"/>
    <property type="match status" value="2"/>
</dbReference>
<proteinExistence type="inferred from homology"/>
<dbReference type="PROSITE" id="PS00211">
    <property type="entry name" value="ABC_TRANSPORTER_1"/>
    <property type="match status" value="2"/>
</dbReference>
<dbReference type="InterPro" id="IPR003439">
    <property type="entry name" value="ABC_transporter-like_ATP-bd"/>
</dbReference>
<evidence type="ECO:0000256" key="7">
    <source>
        <dbReference type="ARBA" id="ARBA00022840"/>
    </source>
</evidence>
<dbReference type="NCBIfam" id="NF007739">
    <property type="entry name" value="PRK10419.1"/>
    <property type="match status" value="2"/>
</dbReference>
<evidence type="ECO:0000256" key="1">
    <source>
        <dbReference type="ARBA" id="ARBA00004417"/>
    </source>
</evidence>
<gene>
    <name evidence="11" type="ORF">N5K24_28755</name>
</gene>
<dbReference type="InterPro" id="IPR003593">
    <property type="entry name" value="AAA+_ATPase"/>
</dbReference>
<name>A0AA42WHN8_9BURK</name>
<dbReference type="GO" id="GO:0016887">
    <property type="term" value="F:ATP hydrolysis activity"/>
    <property type="evidence" value="ECO:0007669"/>
    <property type="project" value="InterPro"/>
</dbReference>
<dbReference type="SUPFAM" id="SSF52540">
    <property type="entry name" value="P-loop containing nucleoside triphosphate hydrolases"/>
    <property type="match status" value="2"/>
</dbReference>
<dbReference type="SMART" id="SM00382">
    <property type="entry name" value="AAA"/>
    <property type="match status" value="2"/>
</dbReference>
<keyword evidence="7 11" id="KW-0067">ATP-binding</keyword>
<evidence type="ECO:0000259" key="10">
    <source>
        <dbReference type="PROSITE" id="PS50893"/>
    </source>
</evidence>
<evidence type="ECO:0000256" key="5">
    <source>
        <dbReference type="ARBA" id="ARBA00022519"/>
    </source>
</evidence>
<evidence type="ECO:0000256" key="4">
    <source>
        <dbReference type="ARBA" id="ARBA00022475"/>
    </source>
</evidence>
<feature type="domain" description="ABC transporter" evidence="10">
    <location>
        <begin position="287"/>
        <end position="537"/>
    </location>
</feature>
<evidence type="ECO:0000313" key="12">
    <source>
        <dbReference type="Proteomes" id="UP001161276"/>
    </source>
</evidence>
<keyword evidence="5" id="KW-0997">Cell inner membrane</keyword>
<dbReference type="GO" id="GO:0015833">
    <property type="term" value="P:peptide transport"/>
    <property type="evidence" value="ECO:0007669"/>
    <property type="project" value="InterPro"/>
</dbReference>
<keyword evidence="9" id="KW-0472">Membrane</keyword>
<dbReference type="PANTHER" id="PTHR43297:SF14">
    <property type="entry name" value="ATPASE AAA-TYPE CORE DOMAIN-CONTAINING PROTEIN"/>
    <property type="match status" value="1"/>
</dbReference>
<dbReference type="CDD" id="cd03257">
    <property type="entry name" value="ABC_NikE_OppD_transporters"/>
    <property type="match status" value="2"/>
</dbReference>
<evidence type="ECO:0000256" key="6">
    <source>
        <dbReference type="ARBA" id="ARBA00022741"/>
    </source>
</evidence>
<dbReference type="NCBIfam" id="NF008453">
    <property type="entry name" value="PRK11308.1"/>
    <property type="match status" value="2"/>
</dbReference>
<dbReference type="GO" id="GO:0055085">
    <property type="term" value="P:transmembrane transport"/>
    <property type="evidence" value="ECO:0007669"/>
    <property type="project" value="UniProtKB-ARBA"/>
</dbReference>
<dbReference type="EMBL" id="JAOCKG010000022">
    <property type="protein sequence ID" value="MDH2054421.1"/>
    <property type="molecule type" value="Genomic_DNA"/>
</dbReference>
<dbReference type="PROSITE" id="PS50893">
    <property type="entry name" value="ABC_TRANSPORTER_2"/>
    <property type="match status" value="2"/>
</dbReference>
<keyword evidence="4" id="KW-1003">Cell membrane</keyword>
<keyword evidence="6" id="KW-0547">Nucleotide-binding</keyword>
<organism evidence="11 12">
    <name type="scientific">Achromobacter marplatensis</name>
    <dbReference type="NCBI Taxonomy" id="470868"/>
    <lineage>
        <taxon>Bacteria</taxon>
        <taxon>Pseudomonadati</taxon>
        <taxon>Pseudomonadota</taxon>
        <taxon>Betaproteobacteria</taxon>
        <taxon>Burkholderiales</taxon>
        <taxon>Alcaligenaceae</taxon>
        <taxon>Achromobacter</taxon>
    </lineage>
</organism>
<comment type="subcellular location">
    <subcellularLocation>
        <location evidence="1">Cell inner membrane</location>
        <topology evidence="1">Peripheral membrane protein</topology>
    </subcellularLocation>
</comment>
<dbReference type="PANTHER" id="PTHR43297">
    <property type="entry name" value="OLIGOPEPTIDE TRANSPORT ATP-BINDING PROTEIN APPD"/>
    <property type="match status" value="1"/>
</dbReference>
<evidence type="ECO:0000256" key="2">
    <source>
        <dbReference type="ARBA" id="ARBA00005417"/>
    </source>
</evidence>
<dbReference type="InterPro" id="IPR013563">
    <property type="entry name" value="Oligopep_ABC_C"/>
</dbReference>
<dbReference type="GO" id="GO:0005524">
    <property type="term" value="F:ATP binding"/>
    <property type="evidence" value="ECO:0007669"/>
    <property type="project" value="UniProtKB-KW"/>
</dbReference>
<sequence>MTYSPTPPAGDTSSAILAIRNLSVEVGGAGNRVVRNLSLDVHAGETVCVVGESGSGKSVTSLAVMGLLPPGILSISAGSIRVEGEDVATASQRRLREMRATRMAMVFQEPMTALNPVHTVGKQVDEVLRLHRKNMSAAERRAKVLDMFRSVHLPDVERIFDAYPHQLSGGQRQRIVIAMALILEPKLLIADEPTTALDVTTQKQILALIKELQVKHQTAVLFITHDFGVVAEIADRIVVMNRGDLIESGTRNEILAEPKQSYTRRLVSSVPSLVPTRRDAPDGQLVLHVKGLGRTYAGKHSLFSRKAAQNVIAATDVNLTLRKGEILGIVGESGSGKSTVARCIVRLIEPTAGHMMMGGEDLSTLSGSALRPVRRRIQIVFQDPYRSLNPRRTVGESIIEGLLNFGMPREQALKRAGETLTVVGLSPDAMQRYPHQFSGGQRQRICIARALVMDPEILVADEAVSALDVSVQAQVLELLEQVRQRTGVGVLFITHDLRVAAQICDTIMVMQRGKVVETGSAETVLTEPRHEYTRALIDAAPGRDWDFRNFRPVAATLAHTHAPAP</sequence>
<dbReference type="Pfam" id="PF08352">
    <property type="entry name" value="oligo_HPY"/>
    <property type="match status" value="2"/>
</dbReference>
<evidence type="ECO:0000313" key="11">
    <source>
        <dbReference type="EMBL" id="MDH2054421.1"/>
    </source>
</evidence>
<evidence type="ECO:0000256" key="3">
    <source>
        <dbReference type="ARBA" id="ARBA00022448"/>
    </source>
</evidence>
<reference evidence="11" key="1">
    <citation type="submission" date="2022-09" db="EMBL/GenBank/DDBJ databases">
        <title>Intensive care unit water sources are persistently colonized with multi-drug resistant bacteria and are the site of extensive horizontal gene transfer of antibiotic resistance genes.</title>
        <authorList>
            <person name="Diorio-Toth L."/>
        </authorList>
    </citation>
    <scope>NUCLEOTIDE SEQUENCE</scope>
    <source>
        <strain evidence="11">GD03676</strain>
    </source>
</reference>
<dbReference type="InterPro" id="IPR050388">
    <property type="entry name" value="ABC_Ni/Peptide_Import"/>
</dbReference>
<dbReference type="Proteomes" id="UP001161276">
    <property type="component" value="Unassembled WGS sequence"/>
</dbReference>
<dbReference type="GO" id="GO:0005886">
    <property type="term" value="C:plasma membrane"/>
    <property type="evidence" value="ECO:0007669"/>
    <property type="project" value="UniProtKB-SubCell"/>
</dbReference>
<accession>A0AA42WHN8</accession>
<dbReference type="FunFam" id="3.40.50.300:FF:000016">
    <property type="entry name" value="Oligopeptide ABC transporter ATP-binding component"/>
    <property type="match status" value="1"/>
</dbReference>
<dbReference type="AlphaFoldDB" id="A0AA42WHN8"/>